<dbReference type="Proteomes" id="UP001556367">
    <property type="component" value="Unassembled WGS sequence"/>
</dbReference>
<evidence type="ECO:0000256" key="1">
    <source>
        <dbReference type="SAM" id="MobiDB-lite"/>
    </source>
</evidence>
<gene>
    <name evidence="3" type="ORF">HGRIS_002254</name>
</gene>
<organism evidence="3 4">
    <name type="scientific">Hohenbuehelia grisea</name>
    <dbReference type="NCBI Taxonomy" id="104357"/>
    <lineage>
        <taxon>Eukaryota</taxon>
        <taxon>Fungi</taxon>
        <taxon>Dikarya</taxon>
        <taxon>Basidiomycota</taxon>
        <taxon>Agaricomycotina</taxon>
        <taxon>Agaricomycetes</taxon>
        <taxon>Agaricomycetidae</taxon>
        <taxon>Agaricales</taxon>
        <taxon>Pleurotineae</taxon>
        <taxon>Pleurotaceae</taxon>
        <taxon>Hohenbuehelia</taxon>
    </lineage>
</organism>
<accession>A0ABR3JKT8</accession>
<dbReference type="PANTHER" id="PTHR47839">
    <property type="entry name" value="DOMAIN PROTEIN, PUTATIVE (AFU_ORTHOLOGUE AFUA_6G04830)-RELATED"/>
    <property type="match status" value="1"/>
</dbReference>
<dbReference type="SUPFAM" id="SSF55874">
    <property type="entry name" value="ATPase domain of HSP90 chaperone/DNA topoisomerase II/histidine kinase"/>
    <property type="match status" value="1"/>
</dbReference>
<dbReference type="InterPro" id="IPR036890">
    <property type="entry name" value="HATPase_C_sf"/>
</dbReference>
<proteinExistence type="predicted"/>
<protein>
    <recommendedName>
        <fullName evidence="2">Sacsin/Nov domain-containing protein</fullName>
    </recommendedName>
</protein>
<feature type="domain" description="Sacsin/Nov" evidence="2">
    <location>
        <begin position="24"/>
        <end position="139"/>
    </location>
</feature>
<sequence length="1719" mass="192422">MSKPRDELWDAGHDEAVEVNQRALIDKVLARYSGEFSVFRELLQNSDDAASSAVEIRFESEDFMNAQDGEEKKKLPDLRTTPVHRWIFKNNGVAIRREDWDRLKKIAEGNPDEEKIGAFGVGFYSLFSVTEEPFVTSGGEWMRFYWKDKGDQLLVRRGNLPEGHSNNDTWTYFEMGLREATPMPVAFDFIRFLTSSIIFMVHLSEVTVYFNGHRLVKLVKSPGSPTDLRLPTGLQNKHGSMTIQGINIIPLHVKADVMRWVYTSGSEKPQRLAALLQPIQKSTGFFSSIFSALSTPATPQRTPTPLPPVPAPSEDETNLKTDETNLSLSIFSATVAVKVDKKRAAELLRATKKNPPSTLKYQLIYTGKDDYDASKKQDEEQAFSTGSIFQGLRADLEGHNSTRIFIGHSTAQTTGLGGHMASRFIPTVERESLDLMDRNVASWNKELLAVGGYLARCAYQHDIDNIRALWEGASGRGTQEMDPELRTWLQGRALHALKFFSFHPSTPSAEVSILLESSFFACGDKLRFPLMSNVGIRSIADIRIALPEFAFLKLLPVIPAEIETGAPLMMATLQSRGMIKQITFDDVLKELNERPLKTEEMIGCLKWWINLNQQGDSSRLGPHRSRLLNAAILLTVNPTTQSQSIIPLSTIHSFINRKGIGAHIPVDGPLPSYLLPEVISSNFTPSQLIDSFPWQELTVAQWLTHICDPDVRATKADHDIDVSPFWAERVLTCLVRAWPSVPDAMKIQVAETLKSHTCIPTTGGMKQPSEAYFSNANVFPDLPIVSLPSGTVVKGTMERLLQYLGVRKYVDLQIVFTRMLKSGGWNVADFIKYLVAVQSELKPDDWKRLQVTPIFAKEGDSPSKPNEKPVRYRADQLYEPSDVFRNLGLPIISWVTTAKWRSSSEDAKLLYRLGLLRFPPLQQLIELCANPSTTVNTAAFKYLIDNSATHYQNFHPKDFINVAFIPASNGKVSCLNTPRDVVSEATWAPLGFFVLPEVYRQHASKLKIERHPGTGQLVQLLKTSPPTEEQARQWFPLLATRVSDFSSTELAALSELPFIPVRTAKSLEKPGGVQWLSPSKCLLGASGEGKFLSKLFTYVDFGPAGNIFLGACGSKPEASVDEIALLLVKDPHRFYDLAGGPETFLRELRNIAVNSRLLASTTLIRMKRTPILLAVRRKVKRADGKAHDLDEDDWEFQYDLKRPEEIAIVDDNNAFQLFGDSLFTAPQEDILEDFYISLGSRRLSSLVKQDYSKSAEMIRDPEASRMQSLVLERLPLFLHGQTHARPKVSLSWLSKPGNFVARSFGKITVNWSLTYGTTRLSREQEASAIAKRESSIQLWIAKNTQLDMYEVATSLSRLLFESAKANDILLFMTILSTDLKSLKRRGYNVDRILRQQEADREAAKNAKILDANQGDTRLVSARDGNNVPPPVPPKTRPIDMKGPAGEDSSLLRPSSPPRSKGGSSLINSIRNFGQKGKDAARDINYLLSSSDSKPASPPSSPPHTQMPGALPPPSTGREIQRRTDSPHVTPLSNIDSNINMAIRACRPESTHLLRNRTEMRQVKESLNEGYCDISGGAGDLQAIGEIRSVKVYLTPEEPDRSTFMARKHDSMNRFLEIMMPLAKVYSLPLGSLHIFYDLRGDLIAFNRNASIFVNLRFFEAWHDADVQGRNTDPAFTSWYFTLAHEIAHNLVQPHNSEHEFYFSAICEKHIKGLGELLSA</sequence>
<dbReference type="InterPro" id="IPR058210">
    <property type="entry name" value="SACS/Nov_dom"/>
</dbReference>
<dbReference type="Pfam" id="PF25794">
    <property type="entry name" value="SACS"/>
    <property type="match status" value="1"/>
</dbReference>
<feature type="region of interest" description="Disordered" evidence="1">
    <location>
        <begin position="1407"/>
        <end position="1469"/>
    </location>
</feature>
<dbReference type="PANTHER" id="PTHR47839:SF1">
    <property type="entry name" value="DOMAIN PROTEIN, PUTATIVE (AFU_ORTHOLOGUE AFUA_6G04830)-RELATED"/>
    <property type="match status" value="1"/>
</dbReference>
<feature type="compositionally biased region" description="Low complexity" evidence="1">
    <location>
        <begin position="1448"/>
        <end position="1465"/>
    </location>
</feature>
<dbReference type="NCBIfam" id="NF047352">
    <property type="entry name" value="P_loop_sacsin"/>
    <property type="match status" value="1"/>
</dbReference>
<dbReference type="EMBL" id="JASNQZ010000006">
    <property type="protein sequence ID" value="KAL0956085.1"/>
    <property type="molecule type" value="Genomic_DNA"/>
</dbReference>
<evidence type="ECO:0000313" key="4">
    <source>
        <dbReference type="Proteomes" id="UP001556367"/>
    </source>
</evidence>
<feature type="region of interest" description="Disordered" evidence="1">
    <location>
        <begin position="296"/>
        <end position="316"/>
    </location>
</feature>
<dbReference type="InterPro" id="IPR022155">
    <property type="entry name" value="DUF3684"/>
</dbReference>
<name>A0ABR3JKT8_9AGAR</name>
<dbReference type="Pfam" id="PF12449">
    <property type="entry name" value="DUF3684"/>
    <property type="match status" value="1"/>
</dbReference>
<evidence type="ECO:0000313" key="3">
    <source>
        <dbReference type="EMBL" id="KAL0956085.1"/>
    </source>
</evidence>
<reference evidence="4" key="1">
    <citation type="submission" date="2024-06" db="EMBL/GenBank/DDBJ databases">
        <title>Multi-omics analyses provide insights into the biosynthesis of the anticancer antibiotic pleurotin in Hohenbuehelia grisea.</title>
        <authorList>
            <person name="Weaver J.A."/>
            <person name="Alberti F."/>
        </authorList>
    </citation>
    <scope>NUCLEOTIDE SEQUENCE [LARGE SCALE GENOMIC DNA]</scope>
    <source>
        <strain evidence="4">T-177</strain>
    </source>
</reference>
<feature type="region of interest" description="Disordered" evidence="1">
    <location>
        <begin position="1488"/>
        <end position="1533"/>
    </location>
</feature>
<dbReference type="Gene3D" id="3.30.565.10">
    <property type="entry name" value="Histidine kinase-like ATPase, C-terminal domain"/>
    <property type="match status" value="1"/>
</dbReference>
<comment type="caution">
    <text evidence="3">The sequence shown here is derived from an EMBL/GenBank/DDBJ whole genome shotgun (WGS) entry which is preliminary data.</text>
</comment>
<keyword evidence="4" id="KW-1185">Reference proteome</keyword>
<evidence type="ECO:0000259" key="2">
    <source>
        <dbReference type="Pfam" id="PF25794"/>
    </source>
</evidence>
<feature type="compositionally biased region" description="Pro residues" evidence="1">
    <location>
        <begin position="302"/>
        <end position="311"/>
    </location>
</feature>